<keyword evidence="2" id="KW-0732">Signal</keyword>
<feature type="region of interest" description="Disordered" evidence="1">
    <location>
        <begin position="194"/>
        <end position="213"/>
    </location>
</feature>
<accession>A0AAV9VHZ0</accession>
<dbReference type="SUPFAM" id="SSF52743">
    <property type="entry name" value="Subtilisin-like"/>
    <property type="match status" value="1"/>
</dbReference>
<dbReference type="Proteomes" id="UP001375240">
    <property type="component" value="Unassembled WGS sequence"/>
</dbReference>
<protein>
    <recommendedName>
        <fullName evidence="5">Peptidase S8/S53 domain-containing protein</fullName>
    </recommendedName>
</protein>
<evidence type="ECO:0000313" key="3">
    <source>
        <dbReference type="EMBL" id="KAK6359395.1"/>
    </source>
</evidence>
<sequence>MRRLILISAYCTLLSVFSATVHAADSSTSTGAPAASTSAPATSTKTDNKKEDKGKKPAKPEDITKEGWTYADDDFVEVCLVFKKEKRKDDTWLDDFDGKVVGIKAESAYEHKTMSPVFGRVFQCFGTKFGEFVDLLKTHGDGIQGFCDYAKERNPKNLGYPVIHDDDEYELQDMKKDDDQAPLLEKRHAGRLIRDPGYPARRRPAPPRRNSRPLHHNIRKRAVHHNRKRVLTGDDFSFLEKRADNKTIPIIKQSPRLNETEFPKQDTSDLRWSEEFTLDTQIVSTAPPGDGIENGYLFDAKDGEGVHVYIVDSGLNLQHTAFTWKNERKELGWILAGPKMSKQKKDFRTGSETSVGGSEVVAKVIGRTSGLARKAWAYMVVPHDADGNTNPLLYLDALTSMYNQIMTGQSSAGVTGDKNAKRKNVICFSHRLYTAARLNEMYMWTEYKKMPQHRKAFIDAVTGVMDEILAELGKNQDVVMVTRTSGILLNQYNTKAGDPVVGWPARRAFNITNMVLVGGVDMQGRYIMYQPPDVYSYSRIIFAPAADIRVPFTARGNSQDYYSAKYSIRLAIGTVSGVLASMMSKYNENGVQARARLNAYAYPRVFGGGPVVWNGLRIPTCDTPPTTITAKLEKPEETKRPKLARRADDDDVIVAPDPGSQTDYIEGEKVDCAPLPIVAKLIPGLPDKNGKANTSVVFVYSTMKPEGFLRPPEMPSVIDDGIPPGVTFVETVTVPYNQYQREQGVPKPFAGQLPRGPITTVSTRPGPSGGLVKVVMVPPSRTPEPLARPTSGGSAATSVTDSHETVATPVPSGTTSQNLHLTTSMASLTTSTPASASSGTTSIQTQDKPPSSTSSPDAASSSSA</sequence>
<feature type="signal peptide" evidence="2">
    <location>
        <begin position="1"/>
        <end position="23"/>
    </location>
</feature>
<reference evidence="3 4" key="1">
    <citation type="submission" date="2019-10" db="EMBL/GenBank/DDBJ databases">
        <authorList>
            <person name="Palmer J.M."/>
        </authorList>
    </citation>
    <scope>NUCLEOTIDE SEQUENCE [LARGE SCALE GENOMIC DNA]</scope>
    <source>
        <strain evidence="3 4">TWF696</strain>
    </source>
</reference>
<organism evidence="3 4">
    <name type="scientific">Orbilia brochopaga</name>
    <dbReference type="NCBI Taxonomy" id="3140254"/>
    <lineage>
        <taxon>Eukaryota</taxon>
        <taxon>Fungi</taxon>
        <taxon>Dikarya</taxon>
        <taxon>Ascomycota</taxon>
        <taxon>Pezizomycotina</taxon>
        <taxon>Orbiliomycetes</taxon>
        <taxon>Orbiliales</taxon>
        <taxon>Orbiliaceae</taxon>
        <taxon>Orbilia</taxon>
    </lineage>
</organism>
<dbReference type="Gene3D" id="3.40.50.200">
    <property type="entry name" value="Peptidase S8/S53 domain"/>
    <property type="match status" value="1"/>
</dbReference>
<feature type="region of interest" description="Disordered" evidence="1">
    <location>
        <begin position="779"/>
        <end position="864"/>
    </location>
</feature>
<name>A0AAV9VHZ0_9PEZI</name>
<dbReference type="GO" id="GO:0004252">
    <property type="term" value="F:serine-type endopeptidase activity"/>
    <property type="evidence" value="ECO:0007669"/>
    <property type="project" value="InterPro"/>
</dbReference>
<feature type="compositionally biased region" description="Polar residues" evidence="1">
    <location>
        <begin position="791"/>
        <end position="800"/>
    </location>
</feature>
<feature type="region of interest" description="Disordered" evidence="1">
    <location>
        <begin position="27"/>
        <end position="62"/>
    </location>
</feature>
<feature type="compositionally biased region" description="Low complexity" evidence="1">
    <location>
        <begin position="27"/>
        <end position="45"/>
    </location>
</feature>
<dbReference type="AlphaFoldDB" id="A0AAV9VHZ0"/>
<dbReference type="GO" id="GO:0006508">
    <property type="term" value="P:proteolysis"/>
    <property type="evidence" value="ECO:0007669"/>
    <property type="project" value="InterPro"/>
</dbReference>
<evidence type="ECO:0000256" key="1">
    <source>
        <dbReference type="SAM" id="MobiDB-lite"/>
    </source>
</evidence>
<evidence type="ECO:0000313" key="4">
    <source>
        <dbReference type="Proteomes" id="UP001375240"/>
    </source>
</evidence>
<feature type="compositionally biased region" description="Low complexity" evidence="1">
    <location>
        <begin position="849"/>
        <end position="864"/>
    </location>
</feature>
<feature type="compositionally biased region" description="Basic and acidic residues" evidence="1">
    <location>
        <begin position="46"/>
        <end position="62"/>
    </location>
</feature>
<proteinExistence type="predicted"/>
<evidence type="ECO:0000256" key="2">
    <source>
        <dbReference type="SAM" id="SignalP"/>
    </source>
</evidence>
<dbReference type="InterPro" id="IPR036852">
    <property type="entry name" value="Peptidase_S8/S53_dom_sf"/>
</dbReference>
<feature type="compositionally biased region" description="Basic residues" evidence="1">
    <location>
        <begin position="200"/>
        <end position="213"/>
    </location>
</feature>
<evidence type="ECO:0008006" key="5">
    <source>
        <dbReference type="Google" id="ProtNLM"/>
    </source>
</evidence>
<comment type="caution">
    <text evidence="3">The sequence shown here is derived from an EMBL/GenBank/DDBJ whole genome shotgun (WGS) entry which is preliminary data.</text>
</comment>
<dbReference type="EMBL" id="JAVHNQ010000001">
    <property type="protein sequence ID" value="KAK6359395.1"/>
    <property type="molecule type" value="Genomic_DNA"/>
</dbReference>
<feature type="chain" id="PRO_5043451910" description="Peptidase S8/S53 domain-containing protein" evidence="2">
    <location>
        <begin position="24"/>
        <end position="864"/>
    </location>
</feature>
<feature type="compositionally biased region" description="Polar residues" evidence="1">
    <location>
        <begin position="811"/>
        <end position="821"/>
    </location>
</feature>
<keyword evidence="4" id="KW-1185">Reference proteome</keyword>
<gene>
    <name evidence="3" type="ORF">TWF696_000555</name>
</gene>
<feature type="compositionally biased region" description="Low complexity" evidence="1">
    <location>
        <begin position="822"/>
        <end position="842"/>
    </location>
</feature>